<dbReference type="Proteomes" id="UP001341281">
    <property type="component" value="Chromosome 01"/>
</dbReference>
<name>A0AAQ3PPN4_PASNO</name>
<dbReference type="Gene3D" id="3.80.10.10">
    <property type="entry name" value="Ribonuclease Inhibitor"/>
    <property type="match status" value="2"/>
</dbReference>
<dbReference type="Pfam" id="PF24758">
    <property type="entry name" value="LRR_At5g56370"/>
    <property type="match status" value="1"/>
</dbReference>
<dbReference type="InterPro" id="IPR032675">
    <property type="entry name" value="LRR_dom_sf"/>
</dbReference>
<dbReference type="InterPro" id="IPR055411">
    <property type="entry name" value="LRR_FXL15/At3g58940/PEG3-like"/>
</dbReference>
<dbReference type="EMBL" id="CP144745">
    <property type="protein sequence ID" value="WVZ50632.1"/>
    <property type="molecule type" value="Genomic_DNA"/>
</dbReference>
<feature type="domain" description="F-box/LRR-repeat protein 15/At3g58940/PEG3-like LRR" evidence="2">
    <location>
        <begin position="147"/>
        <end position="250"/>
    </location>
</feature>
<dbReference type="AlphaFoldDB" id="A0AAQ3PPN4"/>
<dbReference type="SUPFAM" id="SSF52047">
    <property type="entry name" value="RNI-like"/>
    <property type="match status" value="1"/>
</dbReference>
<organism evidence="3 4">
    <name type="scientific">Paspalum notatum var. saurae</name>
    <dbReference type="NCBI Taxonomy" id="547442"/>
    <lineage>
        <taxon>Eukaryota</taxon>
        <taxon>Viridiplantae</taxon>
        <taxon>Streptophyta</taxon>
        <taxon>Embryophyta</taxon>
        <taxon>Tracheophyta</taxon>
        <taxon>Spermatophyta</taxon>
        <taxon>Magnoliopsida</taxon>
        <taxon>Liliopsida</taxon>
        <taxon>Poales</taxon>
        <taxon>Poaceae</taxon>
        <taxon>PACMAD clade</taxon>
        <taxon>Panicoideae</taxon>
        <taxon>Andropogonodae</taxon>
        <taxon>Paspaleae</taxon>
        <taxon>Paspalinae</taxon>
        <taxon>Paspalum</taxon>
    </lineage>
</organism>
<gene>
    <name evidence="3" type="ORF">U9M48_001870</name>
</gene>
<dbReference type="SUPFAM" id="SSF81383">
    <property type="entry name" value="F-box domain"/>
    <property type="match status" value="1"/>
</dbReference>
<proteinExistence type="predicted"/>
<feature type="region of interest" description="Disordered" evidence="1">
    <location>
        <begin position="44"/>
        <end position="88"/>
    </location>
</feature>
<dbReference type="InterPro" id="IPR053197">
    <property type="entry name" value="F-box_SCFL_complex_component"/>
</dbReference>
<dbReference type="PANTHER" id="PTHR34223:SF65">
    <property type="entry name" value="OS04G0440300 PROTEIN"/>
    <property type="match status" value="1"/>
</dbReference>
<accession>A0AAQ3PPN4</accession>
<feature type="compositionally biased region" description="Low complexity" evidence="1">
    <location>
        <begin position="44"/>
        <end position="60"/>
    </location>
</feature>
<evidence type="ECO:0000256" key="1">
    <source>
        <dbReference type="SAM" id="MobiDB-lite"/>
    </source>
</evidence>
<dbReference type="InterPro" id="IPR036047">
    <property type="entry name" value="F-box-like_dom_sf"/>
</dbReference>
<reference evidence="3 4" key="1">
    <citation type="submission" date="2024-02" db="EMBL/GenBank/DDBJ databases">
        <title>High-quality chromosome-scale genome assembly of Pensacola bahiagrass (Paspalum notatum Flugge var. saurae).</title>
        <authorList>
            <person name="Vega J.M."/>
            <person name="Podio M."/>
            <person name="Orjuela J."/>
            <person name="Siena L.A."/>
            <person name="Pessino S.C."/>
            <person name="Combes M.C."/>
            <person name="Mariac C."/>
            <person name="Albertini E."/>
            <person name="Pupilli F."/>
            <person name="Ortiz J.P.A."/>
            <person name="Leblanc O."/>
        </authorList>
    </citation>
    <scope>NUCLEOTIDE SEQUENCE [LARGE SCALE GENOMIC DNA]</scope>
    <source>
        <strain evidence="3">R1</strain>
        <tissue evidence="3">Leaf</tissue>
    </source>
</reference>
<sequence>MSFLKNREAVRTCILSKRWRHLWRSMPCLDIDYEELISTKEAAAAAAGAASGDNSNPAGSDSDDDDNSSDFDDSSSDDDSDDDGSDDSRKRWERFEDFTVNLMLRCDMALLESFRLNIGKGRAALRQGQAWGWLRRAIKLSAPAPDPSSSKRSFSSWNLKRLHLCNVFLDNLFAEHVGSVCRSLQELELDGCRCKIQAITSHSLKRLVLKNCRWRELAEITSPTLKTLDIDGGSNTRTCLLVIWAPAVAYLHLDVKAADFGGSISIHEMPSLDKASIHIESHYRYGLYESKFDVNQLNLIRSLSNVTSLELSGLGTKVFGKKPALQEFNYLRSLLLGNCNIGDHKLGFFLNSSPNLENLTLRHCKDA</sequence>
<evidence type="ECO:0000313" key="3">
    <source>
        <dbReference type="EMBL" id="WVZ50632.1"/>
    </source>
</evidence>
<evidence type="ECO:0000313" key="4">
    <source>
        <dbReference type="Proteomes" id="UP001341281"/>
    </source>
</evidence>
<feature type="compositionally biased region" description="Acidic residues" evidence="1">
    <location>
        <begin position="61"/>
        <end position="85"/>
    </location>
</feature>
<protein>
    <recommendedName>
        <fullName evidence="2">F-box/LRR-repeat protein 15/At3g58940/PEG3-like LRR domain-containing protein</fullName>
    </recommendedName>
</protein>
<evidence type="ECO:0000259" key="2">
    <source>
        <dbReference type="Pfam" id="PF24758"/>
    </source>
</evidence>
<keyword evidence="4" id="KW-1185">Reference proteome</keyword>
<dbReference type="PANTHER" id="PTHR34223">
    <property type="entry name" value="OS11G0201299 PROTEIN"/>
    <property type="match status" value="1"/>
</dbReference>